<sequence>MCGCNKNRGLRSPAPQTNPAYNPNVWNRPQTRTSIPVHPSVQNKAVSKPVNTIPVQNNVVPVVQQSVIPNTTQNNVNNLNIVPTQNKPSVPVQNPINLRQNIPIKSAVRPPVMPVRTPPVQIRAPYVPVRTQVNVPNVPQKPVNVPVKTPYVPVHNKPNGQLQNNPKPVTNTVITRNVNLSIPVHPVIVPKPTNIIQPTPQTLLANRISAANRKR</sequence>
<accession>A0A1V0SLJ2</accession>
<proteinExistence type="predicted"/>
<evidence type="ECO:0000256" key="1">
    <source>
        <dbReference type="SAM" id="MobiDB-lite"/>
    </source>
</evidence>
<feature type="region of interest" description="Disordered" evidence="1">
    <location>
        <begin position="1"/>
        <end position="36"/>
    </location>
</feature>
<feature type="compositionally biased region" description="Polar residues" evidence="1">
    <location>
        <begin position="14"/>
        <end position="36"/>
    </location>
</feature>
<protein>
    <submittedName>
        <fullName evidence="2">Uncharacterized protein</fullName>
    </submittedName>
</protein>
<name>A0A1V0SLJ2_9VIRU</name>
<organism evidence="2">
    <name type="scientific">Klosneuvirus KNV1</name>
    <dbReference type="NCBI Taxonomy" id="1977640"/>
    <lineage>
        <taxon>Viruses</taxon>
        <taxon>Varidnaviria</taxon>
        <taxon>Bamfordvirae</taxon>
        <taxon>Nucleocytoviricota</taxon>
        <taxon>Megaviricetes</taxon>
        <taxon>Imitervirales</taxon>
        <taxon>Mimiviridae</taxon>
        <taxon>Klosneuvirinae</taxon>
        <taxon>Klosneuvirus</taxon>
    </lineage>
</organism>
<dbReference type="EMBL" id="KY684114">
    <property type="protein sequence ID" value="ARF12566.1"/>
    <property type="molecule type" value="Genomic_DNA"/>
</dbReference>
<evidence type="ECO:0000313" key="2">
    <source>
        <dbReference type="EMBL" id="ARF12566.1"/>
    </source>
</evidence>
<gene>
    <name evidence="2" type="ORF">Klosneuvirus_7_11</name>
</gene>
<reference evidence="2" key="1">
    <citation type="journal article" date="2017" name="Science">
        <title>Giant viruses with an expanded complement of translation system components.</title>
        <authorList>
            <person name="Schulz F."/>
            <person name="Yutin N."/>
            <person name="Ivanova N.N."/>
            <person name="Ortega D.R."/>
            <person name="Lee T.K."/>
            <person name="Vierheilig J."/>
            <person name="Daims H."/>
            <person name="Horn M."/>
            <person name="Wagner M."/>
            <person name="Jensen G.J."/>
            <person name="Kyrpides N.C."/>
            <person name="Koonin E.V."/>
            <person name="Woyke T."/>
        </authorList>
    </citation>
    <scope>NUCLEOTIDE SEQUENCE</scope>
    <source>
        <strain evidence="2">KNV1</strain>
    </source>
</reference>